<dbReference type="Gene3D" id="3.40.50.620">
    <property type="entry name" value="HUPs"/>
    <property type="match status" value="2"/>
</dbReference>
<feature type="domain" description="Aminoacyl-tRNA synthetase class Ia" evidence="8">
    <location>
        <begin position="21"/>
        <end position="636"/>
    </location>
</feature>
<organism evidence="10">
    <name type="scientific">Thermosphaera aggregans</name>
    <dbReference type="NCBI Taxonomy" id="54254"/>
    <lineage>
        <taxon>Archaea</taxon>
        <taxon>Thermoproteota</taxon>
        <taxon>Thermoprotei</taxon>
        <taxon>Desulfurococcales</taxon>
        <taxon>Desulfurococcaceae</taxon>
        <taxon>Thermosphaera</taxon>
    </lineage>
</organism>
<keyword evidence="7" id="KW-0479">Metal-binding</keyword>
<feature type="domain" description="Methionyl/Valyl/Leucyl/Isoleucyl-tRNA synthetase anticodon-binding" evidence="9">
    <location>
        <begin position="685"/>
        <end position="835"/>
    </location>
</feature>
<comment type="subunit">
    <text evidence="7">Monomer.</text>
</comment>
<dbReference type="GO" id="GO:0006428">
    <property type="term" value="P:isoleucyl-tRNA aminoacylation"/>
    <property type="evidence" value="ECO:0007669"/>
    <property type="project" value="UniProtKB-UniRule"/>
</dbReference>
<proteinExistence type="inferred from homology"/>
<comment type="similarity">
    <text evidence="7">Belongs to the class-I aminoacyl-tRNA synthetase family. IleS type 2 subfamily.</text>
</comment>
<dbReference type="SUPFAM" id="SSF52374">
    <property type="entry name" value="Nucleotidylyl transferase"/>
    <property type="match status" value="1"/>
</dbReference>
<evidence type="ECO:0000256" key="2">
    <source>
        <dbReference type="ARBA" id="ARBA00022741"/>
    </source>
</evidence>
<keyword evidence="3 7" id="KW-0067">ATP-binding</keyword>
<feature type="short sequence motif" description="'KMSKS' region" evidence="7">
    <location>
        <begin position="598"/>
        <end position="602"/>
    </location>
</feature>
<evidence type="ECO:0000256" key="3">
    <source>
        <dbReference type="ARBA" id="ARBA00022840"/>
    </source>
</evidence>
<keyword evidence="7" id="KW-0963">Cytoplasm</keyword>
<keyword evidence="7" id="KW-0862">Zinc</keyword>
<accession>A0A7C2BK85</accession>
<comment type="subcellular location">
    <subcellularLocation>
        <location evidence="7">Cytoplasm</location>
    </subcellularLocation>
</comment>
<evidence type="ECO:0000313" key="10">
    <source>
        <dbReference type="EMBL" id="HEF87071.1"/>
    </source>
</evidence>
<dbReference type="Gene3D" id="1.10.730.10">
    <property type="entry name" value="Isoleucyl-tRNA Synthetase, Domain 1"/>
    <property type="match status" value="1"/>
</dbReference>
<keyword evidence="2 7" id="KW-0547">Nucleotide-binding</keyword>
<evidence type="ECO:0000259" key="8">
    <source>
        <dbReference type="Pfam" id="PF00133"/>
    </source>
</evidence>
<comment type="catalytic activity">
    <reaction evidence="6 7">
        <text>tRNA(Ile) + L-isoleucine + ATP = L-isoleucyl-tRNA(Ile) + AMP + diphosphate</text>
        <dbReference type="Rhea" id="RHEA:11060"/>
        <dbReference type="Rhea" id="RHEA-COMP:9666"/>
        <dbReference type="Rhea" id="RHEA-COMP:9695"/>
        <dbReference type="ChEBI" id="CHEBI:30616"/>
        <dbReference type="ChEBI" id="CHEBI:33019"/>
        <dbReference type="ChEBI" id="CHEBI:58045"/>
        <dbReference type="ChEBI" id="CHEBI:78442"/>
        <dbReference type="ChEBI" id="CHEBI:78528"/>
        <dbReference type="ChEBI" id="CHEBI:456215"/>
        <dbReference type="EC" id="6.1.1.5"/>
    </reaction>
</comment>
<dbReference type="SUPFAM" id="SSF47323">
    <property type="entry name" value="Anticodon-binding domain of a subclass of class I aminoacyl-tRNA synthetases"/>
    <property type="match status" value="1"/>
</dbReference>
<protein>
    <recommendedName>
        <fullName evidence="7">Isoleucine--tRNA ligase</fullName>
        <ecNumber evidence="7">6.1.1.5</ecNumber>
    </recommendedName>
    <alternativeName>
        <fullName evidence="7">Isoleucyl-tRNA synthetase</fullName>
        <shortName evidence="7">IleRS</shortName>
    </alternativeName>
</protein>
<comment type="cofactor">
    <cofactor evidence="7">
        <name>Zn(2+)</name>
        <dbReference type="ChEBI" id="CHEBI:29105"/>
    </cofactor>
</comment>
<evidence type="ECO:0000256" key="4">
    <source>
        <dbReference type="ARBA" id="ARBA00022917"/>
    </source>
</evidence>
<evidence type="ECO:0000256" key="7">
    <source>
        <dbReference type="HAMAP-Rule" id="MF_02003"/>
    </source>
</evidence>
<dbReference type="CDD" id="cd07961">
    <property type="entry name" value="Anticodon_Ia_Ile_ABEc"/>
    <property type="match status" value="1"/>
</dbReference>
<comment type="caution">
    <text evidence="10">The sequence shown here is derived from an EMBL/GenBank/DDBJ whole genome shotgun (WGS) entry which is preliminary data.</text>
</comment>
<keyword evidence="1 7" id="KW-0436">Ligase</keyword>
<dbReference type="SUPFAM" id="SSF50677">
    <property type="entry name" value="ValRS/IleRS/LeuRS editing domain"/>
    <property type="match status" value="1"/>
</dbReference>
<dbReference type="InterPro" id="IPR009080">
    <property type="entry name" value="tRNAsynth_Ia_anticodon-bd"/>
</dbReference>
<dbReference type="HAMAP" id="MF_02003">
    <property type="entry name" value="Ile_tRNA_synth_type2"/>
    <property type="match status" value="1"/>
</dbReference>
<dbReference type="InterPro" id="IPR001412">
    <property type="entry name" value="aa-tRNA-synth_I_CS"/>
</dbReference>
<comment type="domain">
    <text evidence="7">IleRS has two distinct active sites: one for aminoacylation and one for editing. The misactivated valine is translocated from the active site to the editing site, which sterically excludes the correctly activated isoleucine. The single editing site contains two valyl binding pockets, one specific for each substrate (Val-AMP or Val-tRNA(Ile)).</text>
</comment>
<dbReference type="PANTHER" id="PTHR42780">
    <property type="entry name" value="SOLEUCYL-TRNA SYNTHETASE"/>
    <property type="match status" value="1"/>
</dbReference>
<evidence type="ECO:0000259" key="9">
    <source>
        <dbReference type="Pfam" id="PF08264"/>
    </source>
</evidence>
<dbReference type="InterPro" id="IPR002300">
    <property type="entry name" value="aa-tRNA-synth_Ia"/>
</dbReference>
<dbReference type="Pfam" id="PF08264">
    <property type="entry name" value="Anticodon_1"/>
    <property type="match status" value="1"/>
</dbReference>
<dbReference type="InterPro" id="IPR023586">
    <property type="entry name" value="Ile-tRNA-ligase_type2"/>
</dbReference>
<dbReference type="GO" id="GO:0008270">
    <property type="term" value="F:zinc ion binding"/>
    <property type="evidence" value="ECO:0007669"/>
    <property type="project" value="UniProtKB-UniRule"/>
</dbReference>
<dbReference type="GO" id="GO:0000049">
    <property type="term" value="F:tRNA binding"/>
    <property type="evidence" value="ECO:0007669"/>
    <property type="project" value="InterPro"/>
</dbReference>
<dbReference type="EC" id="6.1.1.5" evidence="7"/>
<dbReference type="InterPro" id="IPR013155">
    <property type="entry name" value="M/V/L/I-tRNA-synth_anticd-bd"/>
</dbReference>
<dbReference type="GO" id="GO:0002161">
    <property type="term" value="F:aminoacyl-tRNA deacylase activity"/>
    <property type="evidence" value="ECO:0007669"/>
    <property type="project" value="InterPro"/>
</dbReference>
<dbReference type="PANTHER" id="PTHR42780:SF1">
    <property type="entry name" value="ISOLEUCINE--TRNA LIGASE, CYTOPLASMIC"/>
    <property type="match status" value="1"/>
</dbReference>
<dbReference type="GO" id="GO:0005524">
    <property type="term" value="F:ATP binding"/>
    <property type="evidence" value="ECO:0007669"/>
    <property type="project" value="UniProtKB-UniRule"/>
</dbReference>
<dbReference type="AlphaFoldDB" id="A0A7C2BK85"/>
<comment type="caution">
    <text evidence="7">Lacks conserved residue(s) required for the propagation of feature annotation.</text>
</comment>
<sequence>MNSSEWRLEGRYAPHSVEEAVLKYWRDKNIYQAVKARNSGKTRKFNFIDGPPYPSGDVPHIGTAWNKSLKDSILRYKRMQGFRVYDQPGYDCHGLPIEVKVEQKLGVKVKREIEEKIGVDRFIAECRKLALDNAAAMTKWFLDLGVFMDWENPYLTLRDEYIEAAWWLVKKADEHGLLDRDTRIVHWCPRCSTTLAEYEIEYKEVEDPSIYVKLPVVGEDKTYLIIWTTTPWTLPANTFIMIHPEAYYVRIRVGDETWIVAEERLKAFLEETGVKEYQVVEKVRGDSLVGLRYTHPLRDIIPLQAELEQFHTVLPAPEFVTMYEGTGLVHSAPGHGFEDFTVAVRHGIKLIASPVDDEGRFTREAGKYAGMFVREANPVIIEDLRERNALIASNSIVHKYPVCWRCKTPVFLRATQQWVIKVSKLKDKLQEEVEKVNWIPEWALDRIKSMLENLQDWVISRQRYWGTPLPIWTCPNGHKVVVGSVADIVALGGKPPSELHKPWIDEVVLKCPVCGKEMRRVADVMDVWFDSGVCFYAAKGHPEKLSLEDIVLDFIVEGHDQTRGWFFSLLRAGVLGFNLAPYKNVLVHGFMLDEQGREMHKSLGNYVGTNEAIAKAGRDPLRLWLLSNTTWEDAKFSWKSIEEVARDLSIAWNVFVFARTYMVLDGFKPEEFSLEDLMSDLKPEDRWILSRVNSLIERVTRLLDNYEVHTALRMLREFIVEDLSHWYIRLIRPRVWVEENTRDKLAAYTVLYYVLDRLLRMLAPFTPFITEYIYQAMFKEKYGEESVHLLEWPRANASLINPEIEETMAVVKKIFEATASARMKAGLKLRQPVKTLTVYVNDPKISEVVSKNQELIKLVANVKTVETKPVSMLKEVTKYRVQPVYSVLGPRFKQKTRSVVAYISENQDKIALDIINKRIHEAIVNGEQVVIDESCVKITPYFIEGYSVVDTDWGSVAIDTRLSEEEIAEGLARDLVRRIQVMRKMLNLSLDAKIRVIILPPREREHIVLSKVEYIAGETRAVEIKVSTDPSIIADFKGLLREWDIEGETYNIGVEQV</sequence>
<keyword evidence="4 7" id="KW-0648">Protein biosynthesis</keyword>
<dbReference type="InterPro" id="IPR014729">
    <property type="entry name" value="Rossmann-like_a/b/a_fold"/>
</dbReference>
<dbReference type="GO" id="GO:0004822">
    <property type="term" value="F:isoleucine-tRNA ligase activity"/>
    <property type="evidence" value="ECO:0007669"/>
    <property type="project" value="UniProtKB-UniRule"/>
</dbReference>
<comment type="function">
    <text evidence="7">Catalyzes the attachment of isoleucine to tRNA(Ile). As IleRS can inadvertently accommodate and process structurally similar amino acids such as valine, to avoid such errors it has two additional distinct tRNA(Ile)-dependent editing activities. One activity is designated as 'pretransfer' editing and involves the hydrolysis of activated Val-AMP. The other activity is designated 'posttransfer' editing and involves deacylation of mischarged Val-tRNA(Ile).</text>
</comment>
<dbReference type="Pfam" id="PF00133">
    <property type="entry name" value="tRNA-synt_1"/>
    <property type="match status" value="1"/>
</dbReference>
<dbReference type="InterPro" id="IPR002301">
    <property type="entry name" value="Ile-tRNA-ligase"/>
</dbReference>
<evidence type="ECO:0000256" key="6">
    <source>
        <dbReference type="ARBA" id="ARBA00048359"/>
    </source>
</evidence>
<reference evidence="10" key="1">
    <citation type="journal article" date="2020" name="mSystems">
        <title>Genome- and Community-Level Interaction Insights into Carbon Utilization and Element Cycling Functions of Hydrothermarchaeota in Hydrothermal Sediment.</title>
        <authorList>
            <person name="Zhou Z."/>
            <person name="Liu Y."/>
            <person name="Xu W."/>
            <person name="Pan J."/>
            <person name="Luo Z.H."/>
            <person name="Li M."/>
        </authorList>
    </citation>
    <scope>NUCLEOTIDE SEQUENCE [LARGE SCALE GENOMIC DNA]</scope>
    <source>
        <strain evidence="10">SpSt-23</strain>
    </source>
</reference>
<gene>
    <name evidence="7" type="primary">ileS</name>
    <name evidence="10" type="ORF">ENP55_01955</name>
</gene>
<dbReference type="CDD" id="cd00818">
    <property type="entry name" value="IleRS_core"/>
    <property type="match status" value="1"/>
</dbReference>
<dbReference type="InterPro" id="IPR033709">
    <property type="entry name" value="Anticodon_Ile_ABEc"/>
</dbReference>
<keyword evidence="5 7" id="KW-0030">Aminoacyl-tRNA synthetase</keyword>
<evidence type="ECO:0000256" key="1">
    <source>
        <dbReference type="ARBA" id="ARBA00022598"/>
    </source>
</evidence>
<name>A0A7C2BK85_9CREN</name>
<feature type="binding site" evidence="7">
    <location>
        <position position="601"/>
    </location>
    <ligand>
        <name>ATP</name>
        <dbReference type="ChEBI" id="CHEBI:30616"/>
    </ligand>
</feature>
<dbReference type="GO" id="GO:0005737">
    <property type="term" value="C:cytoplasm"/>
    <property type="evidence" value="ECO:0007669"/>
    <property type="project" value="UniProtKB-SubCell"/>
</dbReference>
<evidence type="ECO:0000256" key="5">
    <source>
        <dbReference type="ARBA" id="ARBA00023146"/>
    </source>
</evidence>
<dbReference type="PRINTS" id="PR00984">
    <property type="entry name" value="TRNASYNTHILE"/>
</dbReference>
<dbReference type="Pfam" id="PF19302">
    <property type="entry name" value="DUF5915"/>
    <property type="match status" value="1"/>
</dbReference>
<dbReference type="NCBIfam" id="TIGR00392">
    <property type="entry name" value="ileS"/>
    <property type="match status" value="1"/>
</dbReference>
<dbReference type="InterPro" id="IPR009008">
    <property type="entry name" value="Val/Leu/Ile-tRNA-synth_edit"/>
</dbReference>
<dbReference type="PROSITE" id="PS00178">
    <property type="entry name" value="AA_TRNA_LIGASE_I"/>
    <property type="match status" value="1"/>
</dbReference>
<dbReference type="EMBL" id="DSJT01000005">
    <property type="protein sequence ID" value="HEF87071.1"/>
    <property type="molecule type" value="Genomic_DNA"/>
</dbReference>